<evidence type="ECO:0000313" key="1">
    <source>
        <dbReference type="EMBL" id="AYA37317.1"/>
    </source>
</evidence>
<dbReference type="Pfam" id="PF07920">
    <property type="entry name" value="DUF1684"/>
    <property type="match status" value="1"/>
</dbReference>
<dbReference type="InterPro" id="IPR012467">
    <property type="entry name" value="DUF1684"/>
</dbReference>
<gene>
    <name evidence="1" type="ORF">D3Y59_09785</name>
</gene>
<dbReference type="Proteomes" id="UP000262802">
    <property type="component" value="Chromosome"/>
</dbReference>
<accession>A0A3B7RT68</accession>
<reference evidence="1 2" key="1">
    <citation type="submission" date="2018-09" db="EMBL/GenBank/DDBJ databases">
        <title>Hymenobacter medium sp. nov., isolated from R2A medium.</title>
        <authorList>
            <person name="Yingchao G."/>
        </authorList>
    </citation>
    <scope>NUCLEOTIDE SEQUENCE [LARGE SCALE GENOMIC DNA]</scope>
    <source>
        <strain evidence="2">sh-6</strain>
    </source>
</reference>
<dbReference type="Gene3D" id="6.10.250.1680">
    <property type="match status" value="1"/>
</dbReference>
<protein>
    <submittedName>
        <fullName evidence="1">DUF1684 domain-containing protein</fullName>
    </submittedName>
</protein>
<proteinExistence type="predicted"/>
<evidence type="ECO:0000313" key="2">
    <source>
        <dbReference type="Proteomes" id="UP000262802"/>
    </source>
</evidence>
<keyword evidence="2" id="KW-1185">Reference proteome</keyword>
<dbReference type="RefSeq" id="WP_119444888.1">
    <property type="nucleotide sequence ID" value="NZ_CP032317.1"/>
</dbReference>
<dbReference type="AlphaFoldDB" id="A0A3B7RT68"/>
<dbReference type="KEGG" id="hyh:D3Y59_09785"/>
<dbReference type="PANTHER" id="PTHR41913:SF1">
    <property type="entry name" value="DUF1684 DOMAIN-CONTAINING PROTEIN"/>
    <property type="match status" value="1"/>
</dbReference>
<dbReference type="OrthoDB" id="5493262at2"/>
<dbReference type="PANTHER" id="PTHR41913">
    <property type="entry name" value="DUF1684 DOMAIN-CONTAINING PROTEIN"/>
    <property type="match status" value="1"/>
</dbReference>
<organism evidence="1 2">
    <name type="scientific">Hymenobacter oligotrophus</name>
    <dbReference type="NCBI Taxonomy" id="2319843"/>
    <lineage>
        <taxon>Bacteria</taxon>
        <taxon>Pseudomonadati</taxon>
        <taxon>Bacteroidota</taxon>
        <taxon>Cytophagia</taxon>
        <taxon>Cytophagales</taxon>
        <taxon>Hymenobacteraceae</taxon>
        <taxon>Hymenobacter</taxon>
    </lineage>
</organism>
<dbReference type="EMBL" id="CP032317">
    <property type="protein sequence ID" value="AYA37317.1"/>
    <property type="molecule type" value="Genomic_DNA"/>
</dbReference>
<name>A0A3B7RT68_9BACT</name>
<sequence>MAKISAPKIFLGLGLLIVLGYIFSDLVLSDDQYAFKLKQERKQKNEQFRSHSESPLPEELHENFDSLRYYTPNREWRLVAKLERLPEGDTISLPLTEGGADKYTRFGRATFEVSGQPQTLTLLKRASKTDPTLFVPFTDKTNGRSTYGGGRYLDVETPGENDNQVVLDFNRTYNPYCAYGDSIASCPMPPKENWLGVEVPVGEKTYKEL</sequence>